<proteinExistence type="predicted"/>
<dbReference type="SUPFAM" id="SSF54285">
    <property type="entry name" value="MoaD/ThiS"/>
    <property type="match status" value="1"/>
</dbReference>
<reference evidence="1" key="1">
    <citation type="thesis" date="2020" institute="Technische Universitat Dresden" country="Dresden, Germany">
        <title>The Agarolytic System of Microbulbifer elongatus PORT2, Isolated from Batu Karas, Pangandaran West Java Indonesia.</title>
        <authorList>
            <person name="Anggraeni S.R."/>
        </authorList>
    </citation>
    <scope>NUCLEOTIDE SEQUENCE</scope>
    <source>
        <strain evidence="1">PORT2</strain>
    </source>
</reference>
<keyword evidence="2" id="KW-1185">Reference proteome</keyword>
<evidence type="ECO:0000313" key="2">
    <source>
        <dbReference type="Proteomes" id="UP001205566"/>
    </source>
</evidence>
<dbReference type="InterPro" id="IPR016155">
    <property type="entry name" value="Mopterin_synth/thiamin_S_b"/>
</dbReference>
<dbReference type="NCBIfam" id="TIGR01683">
    <property type="entry name" value="thiS"/>
    <property type="match status" value="1"/>
</dbReference>
<dbReference type="Gene3D" id="3.10.20.30">
    <property type="match status" value="1"/>
</dbReference>
<dbReference type="CDD" id="cd00565">
    <property type="entry name" value="Ubl_ThiS"/>
    <property type="match status" value="1"/>
</dbReference>
<dbReference type="PANTHER" id="PTHR34472">
    <property type="entry name" value="SULFUR CARRIER PROTEIN THIS"/>
    <property type="match status" value="1"/>
</dbReference>
<dbReference type="InterPro" id="IPR012675">
    <property type="entry name" value="Beta-grasp_dom_sf"/>
</dbReference>
<gene>
    <name evidence="1" type="primary">thiS</name>
    <name evidence="1" type="ORF">HXX02_00375</name>
</gene>
<dbReference type="InterPro" id="IPR010035">
    <property type="entry name" value="Thi_S"/>
</dbReference>
<dbReference type="PANTHER" id="PTHR34472:SF1">
    <property type="entry name" value="SULFUR CARRIER PROTEIN THIS"/>
    <property type="match status" value="1"/>
</dbReference>
<organism evidence="1 2">
    <name type="scientific">Microbulbifer elongatus</name>
    <dbReference type="NCBI Taxonomy" id="86173"/>
    <lineage>
        <taxon>Bacteria</taxon>
        <taxon>Pseudomonadati</taxon>
        <taxon>Pseudomonadota</taxon>
        <taxon>Gammaproteobacteria</taxon>
        <taxon>Cellvibrionales</taxon>
        <taxon>Microbulbiferaceae</taxon>
        <taxon>Microbulbifer</taxon>
    </lineage>
</organism>
<comment type="caution">
    <text evidence="1">The sequence shown here is derived from an EMBL/GenBank/DDBJ whole genome shotgun (WGS) entry which is preliminary data.</text>
</comment>
<dbReference type="Pfam" id="PF02597">
    <property type="entry name" value="ThiS"/>
    <property type="match status" value="1"/>
</dbReference>
<dbReference type="RefSeq" id="WP_231759914.1">
    <property type="nucleotide sequence ID" value="NZ_CP088953.1"/>
</dbReference>
<name>A0ABT1NVF8_9GAMM</name>
<evidence type="ECO:0000313" key="1">
    <source>
        <dbReference type="EMBL" id="MCQ3827890.1"/>
    </source>
</evidence>
<dbReference type="InterPro" id="IPR003749">
    <property type="entry name" value="ThiS/MoaD-like"/>
</dbReference>
<accession>A0ABT1NVF8</accession>
<protein>
    <submittedName>
        <fullName evidence="1">Sulfur carrier protein ThiS</fullName>
    </submittedName>
</protein>
<dbReference type="EMBL" id="JACASI010000008">
    <property type="protein sequence ID" value="MCQ3827890.1"/>
    <property type="molecule type" value="Genomic_DNA"/>
</dbReference>
<sequence length="66" mass="6982">MQLLVNGEPKNFDSAQSLSEVLQQLGYRGDTFAVAVNGDFVPRATYEQTALNPGDSLDIVAPVVGG</sequence>
<dbReference type="Proteomes" id="UP001205566">
    <property type="component" value="Unassembled WGS sequence"/>
</dbReference>